<name>A0A1G2NGN3_9BACT</name>
<proteinExistence type="predicted"/>
<evidence type="ECO:0000313" key="1">
    <source>
        <dbReference type="EMBL" id="OHA34502.1"/>
    </source>
</evidence>
<protein>
    <submittedName>
        <fullName evidence="1">Uncharacterized protein</fullName>
    </submittedName>
</protein>
<organism evidence="1 2">
    <name type="scientific">Candidatus Taylorbacteria bacterium RIFCSPLOWO2_01_FULL_45_15b</name>
    <dbReference type="NCBI Taxonomy" id="1802319"/>
    <lineage>
        <taxon>Bacteria</taxon>
        <taxon>Candidatus Tayloriibacteriota</taxon>
    </lineage>
</organism>
<reference evidence="1 2" key="1">
    <citation type="journal article" date="2016" name="Nat. Commun.">
        <title>Thousands of microbial genomes shed light on interconnected biogeochemical processes in an aquifer system.</title>
        <authorList>
            <person name="Anantharaman K."/>
            <person name="Brown C.T."/>
            <person name="Hug L.A."/>
            <person name="Sharon I."/>
            <person name="Castelle C.J."/>
            <person name="Probst A.J."/>
            <person name="Thomas B.C."/>
            <person name="Singh A."/>
            <person name="Wilkins M.J."/>
            <person name="Karaoz U."/>
            <person name="Brodie E.L."/>
            <person name="Williams K.H."/>
            <person name="Hubbard S.S."/>
            <person name="Banfield J.F."/>
        </authorList>
    </citation>
    <scope>NUCLEOTIDE SEQUENCE [LARGE SCALE GENOMIC DNA]</scope>
</reference>
<dbReference type="STRING" id="1802319.A2928_04240"/>
<evidence type="ECO:0000313" key="2">
    <source>
        <dbReference type="Proteomes" id="UP000176221"/>
    </source>
</evidence>
<comment type="caution">
    <text evidence="1">The sequence shown here is derived from an EMBL/GenBank/DDBJ whole genome shotgun (WGS) entry which is preliminary data.</text>
</comment>
<dbReference type="Proteomes" id="UP000176221">
    <property type="component" value="Unassembled WGS sequence"/>
</dbReference>
<dbReference type="AlphaFoldDB" id="A0A1G2NGN3"/>
<sequence length="222" mass="25293">MHVFYISRVTKRKKLEICLVFGSVNRGALMKKIDIPWTLFNRKVDHSSTEQMAEKGRNICIGKFAAESSYWLHVATYRGRADTLGLFIDKGSAIADETEKCLLHFRATIDVYLHGCSWCRGRGYPIIDSITFQTPFLNTSPVSGFSLDAPYSKYFLLLLREATELVERAEILTYEADVYPLEDYSAEPKERRLRIKDLNQNKFGFEAVQSYLLSTPTGAALP</sequence>
<accession>A0A1G2NGN3</accession>
<gene>
    <name evidence="1" type="ORF">A2928_04240</name>
</gene>
<dbReference type="EMBL" id="MHRX01000010">
    <property type="protein sequence ID" value="OHA34502.1"/>
    <property type="molecule type" value="Genomic_DNA"/>
</dbReference>